<name>A0A0M0I4I1_9VIBR</name>
<dbReference type="InterPro" id="IPR047666">
    <property type="entry name" value="ANR_neg_reg"/>
</dbReference>
<protein>
    <recommendedName>
        <fullName evidence="3">ANR family transcriptional regulator</fullName>
    </recommendedName>
</protein>
<evidence type="ECO:0008006" key="3">
    <source>
        <dbReference type="Google" id="ProtNLM"/>
    </source>
</evidence>
<dbReference type="EMBL" id="LHPI01000001">
    <property type="protein sequence ID" value="KOO09225.1"/>
    <property type="molecule type" value="Genomic_DNA"/>
</dbReference>
<comment type="caution">
    <text evidence="1">The sequence shown here is derived from an EMBL/GenBank/DDBJ whole genome shotgun (WGS) entry which is preliminary data.</text>
</comment>
<dbReference type="RefSeq" id="WP_053407484.1">
    <property type="nucleotide sequence ID" value="NZ_DAIPHI010000007.1"/>
</dbReference>
<dbReference type="NCBIfam" id="NF033650">
    <property type="entry name" value="ANR_neg_reg"/>
    <property type="match status" value="1"/>
</dbReference>
<proteinExistence type="predicted"/>
<dbReference type="OrthoDB" id="6556289at2"/>
<gene>
    <name evidence="1" type="ORF">AKJ31_02365</name>
</gene>
<dbReference type="Proteomes" id="UP000037530">
    <property type="component" value="Unassembled WGS sequence"/>
</dbReference>
<sequence>MTEYREMADAAARMEREKNYSGARVMWQEAAECAKSRDNSKWAQSRFAFCCARLSETRRYLYR</sequence>
<keyword evidence="2" id="KW-1185">Reference proteome</keyword>
<organism evidence="1 2">
    <name type="scientific">Vibrio hepatarius</name>
    <dbReference type="NCBI Taxonomy" id="171383"/>
    <lineage>
        <taxon>Bacteria</taxon>
        <taxon>Pseudomonadati</taxon>
        <taxon>Pseudomonadota</taxon>
        <taxon>Gammaproteobacteria</taxon>
        <taxon>Vibrionales</taxon>
        <taxon>Vibrionaceae</taxon>
        <taxon>Vibrio</taxon>
        <taxon>Vibrio oreintalis group</taxon>
    </lineage>
</organism>
<dbReference type="AlphaFoldDB" id="A0A0M0I4I1"/>
<evidence type="ECO:0000313" key="2">
    <source>
        <dbReference type="Proteomes" id="UP000037530"/>
    </source>
</evidence>
<accession>A0A0M0I4I1</accession>
<evidence type="ECO:0000313" key="1">
    <source>
        <dbReference type="EMBL" id="KOO09225.1"/>
    </source>
</evidence>
<dbReference type="PATRIC" id="fig|171383.3.peg.490"/>
<reference evidence="2" key="1">
    <citation type="submission" date="2015-08" db="EMBL/GenBank/DDBJ databases">
        <title>Vibrio galatheae sp. nov., a novel member of the Vibrionaceae family isolated from the Solomon Islands.</title>
        <authorList>
            <person name="Giubergia S."/>
            <person name="Machado H."/>
            <person name="Mateiu R.V."/>
            <person name="Gram L."/>
        </authorList>
    </citation>
    <scope>NUCLEOTIDE SEQUENCE [LARGE SCALE GENOMIC DNA]</scope>
    <source>
        <strain evidence="2">DSM 19134</strain>
    </source>
</reference>